<dbReference type="EMBL" id="NXNG01000001">
    <property type="protein sequence ID" value="PWT27862.1"/>
    <property type="molecule type" value="Genomic_DNA"/>
</dbReference>
<dbReference type="AlphaFoldDB" id="A0A317G6E0"/>
<evidence type="ECO:0000313" key="2">
    <source>
        <dbReference type="Proteomes" id="UP000245488"/>
    </source>
</evidence>
<protein>
    <submittedName>
        <fullName evidence="1">Uncharacterized protein</fullName>
    </submittedName>
</protein>
<sequence length="159" mass="17991">MEYKFRVQTEEEQKEFNGGAHICAIYDFFKYAKEMESKIPLAFGQLKARFGEPSYLTKNFENMYSYNLCAEAENGEKFYLYAYCGPTGPAIGGNSGDESTEKAARALADYIIEADSVDYEIEAYYLDGPCRLVQGVKDGVPYSTEEEIEFDDPALAELY</sequence>
<gene>
    <name evidence="1" type="ORF">CPT75_12510</name>
</gene>
<dbReference type="RefSeq" id="WP_110073200.1">
    <property type="nucleotide sequence ID" value="NZ_CM009896.1"/>
</dbReference>
<accession>A0A317G6E0</accession>
<comment type="caution">
    <text evidence="1">The sequence shown here is derived from an EMBL/GenBank/DDBJ whole genome shotgun (WGS) entry which is preliminary data.</text>
</comment>
<reference evidence="1 2" key="1">
    <citation type="submission" date="2017-09" db="EMBL/GenBank/DDBJ databases">
        <title>High-quality draft genome sequence of Butyrivibrio fibrisolvens INBov1, isolated from cow rumen.</title>
        <authorList>
            <person name="Rodriguez Hernaez J."/>
            <person name="Rivarola M."/>
            <person name="Paniego N."/>
            <person name="Cravero S."/>
            <person name="Ceron Cucchi M."/>
            <person name="Martinez M.C."/>
        </authorList>
    </citation>
    <scope>NUCLEOTIDE SEQUENCE [LARGE SCALE GENOMIC DNA]</scope>
    <source>
        <strain evidence="1 2">INBov1</strain>
    </source>
</reference>
<dbReference type="Proteomes" id="UP000245488">
    <property type="component" value="Chromosome"/>
</dbReference>
<evidence type="ECO:0000313" key="1">
    <source>
        <dbReference type="EMBL" id="PWT27862.1"/>
    </source>
</evidence>
<organism evidence="1 2">
    <name type="scientific">Butyrivibrio fibrisolvens</name>
    <dbReference type="NCBI Taxonomy" id="831"/>
    <lineage>
        <taxon>Bacteria</taxon>
        <taxon>Bacillati</taxon>
        <taxon>Bacillota</taxon>
        <taxon>Clostridia</taxon>
        <taxon>Lachnospirales</taxon>
        <taxon>Lachnospiraceae</taxon>
        <taxon>Butyrivibrio</taxon>
    </lineage>
</organism>
<proteinExistence type="predicted"/>
<keyword evidence="2" id="KW-1185">Reference proteome</keyword>
<name>A0A317G6E0_BUTFI</name>